<accession>A0A895YG09</accession>
<keyword evidence="1" id="KW-0732">Signal</keyword>
<sequence length="318" mass="32074">MWRLLRRTSAATLTVTLLAGLVGPVAPAVAYPAPPPFPAVTGENLPARYVATGTAVGEALAVAEAAGDADRAATLTGLAGWDLLEFDARGDGRAVAVVGDLAAAERIAVLVPGAHTTLDSFAAGSGPGGGAQALAAQARQLAPETPVAVVAWLGYGPPQGLSPDVLTAQLAHDAVPGLRRTMDLLDQVNQEAPVSLLCHSYGSVLCAAAVPALAEAELAVAELVLYGSPGVGADSVAELGTSARVWAGRSDRDWIRFVPSVRLAGVGFGRDPVSPEFGADRFDGGGASHGDYHRPGGVALHSLALIVLGRGEPVVADA</sequence>
<evidence type="ECO:0000256" key="1">
    <source>
        <dbReference type="SAM" id="SignalP"/>
    </source>
</evidence>
<dbReference type="AlphaFoldDB" id="A0A895YG09"/>
<dbReference type="Proteomes" id="UP000662857">
    <property type="component" value="Chromosome"/>
</dbReference>
<dbReference type="Pfam" id="PF06259">
    <property type="entry name" value="Abhydrolase_8"/>
    <property type="match status" value="1"/>
</dbReference>
<organism evidence="3 4">
    <name type="scientific">Natronosporangium hydrolyticum</name>
    <dbReference type="NCBI Taxonomy" id="2811111"/>
    <lineage>
        <taxon>Bacteria</taxon>
        <taxon>Bacillati</taxon>
        <taxon>Actinomycetota</taxon>
        <taxon>Actinomycetes</taxon>
        <taxon>Micromonosporales</taxon>
        <taxon>Micromonosporaceae</taxon>
        <taxon>Natronosporangium</taxon>
    </lineage>
</organism>
<gene>
    <name evidence="3" type="ORF">JQS43_01145</name>
</gene>
<dbReference type="Gene3D" id="3.40.50.1820">
    <property type="entry name" value="alpha/beta hydrolase"/>
    <property type="match status" value="1"/>
</dbReference>
<dbReference type="EMBL" id="CP070499">
    <property type="protein sequence ID" value="QSB15025.1"/>
    <property type="molecule type" value="Genomic_DNA"/>
</dbReference>
<proteinExistence type="predicted"/>
<feature type="domain" description="DUF1023" evidence="2">
    <location>
        <begin position="87"/>
        <end position="261"/>
    </location>
</feature>
<feature type="chain" id="PRO_5039655781" description="DUF1023 domain-containing protein" evidence="1">
    <location>
        <begin position="31"/>
        <end position="318"/>
    </location>
</feature>
<evidence type="ECO:0000259" key="2">
    <source>
        <dbReference type="Pfam" id="PF06259"/>
    </source>
</evidence>
<dbReference type="KEGG" id="nhy:JQS43_01145"/>
<protein>
    <recommendedName>
        <fullName evidence="2">DUF1023 domain-containing protein</fullName>
    </recommendedName>
</protein>
<name>A0A895YG09_9ACTN</name>
<dbReference type="RefSeq" id="WP_239677192.1">
    <property type="nucleotide sequence ID" value="NZ_CP070499.1"/>
</dbReference>
<feature type="signal peptide" evidence="1">
    <location>
        <begin position="1"/>
        <end position="30"/>
    </location>
</feature>
<evidence type="ECO:0000313" key="4">
    <source>
        <dbReference type="Proteomes" id="UP000662857"/>
    </source>
</evidence>
<keyword evidence="4" id="KW-1185">Reference proteome</keyword>
<dbReference type="InterPro" id="IPR029058">
    <property type="entry name" value="AB_hydrolase_fold"/>
</dbReference>
<dbReference type="SUPFAM" id="SSF53474">
    <property type="entry name" value="alpha/beta-Hydrolases"/>
    <property type="match status" value="1"/>
</dbReference>
<reference evidence="3" key="1">
    <citation type="submission" date="2021-02" db="EMBL/GenBank/DDBJ databases">
        <title>Natrosporangium hydrolyticum gen. nov., sp. nov, a haloalkaliphilic actinobacterium from a soda solonchak soil.</title>
        <authorList>
            <person name="Sorokin D.Y."/>
            <person name="Khijniak T.V."/>
            <person name="Zakharycheva A.P."/>
            <person name="Boueva O.V."/>
            <person name="Ariskina E.V."/>
            <person name="Hahnke R.L."/>
            <person name="Bunk B."/>
            <person name="Sproer C."/>
            <person name="Schumann P."/>
            <person name="Evtushenko L.I."/>
            <person name="Kublanov I.V."/>
        </authorList>
    </citation>
    <scope>NUCLEOTIDE SEQUENCE</scope>
    <source>
        <strain evidence="3">DSM 106523</strain>
    </source>
</reference>
<dbReference type="InterPro" id="IPR010427">
    <property type="entry name" value="DUF1023"/>
</dbReference>
<evidence type="ECO:0000313" key="3">
    <source>
        <dbReference type="EMBL" id="QSB15025.1"/>
    </source>
</evidence>